<keyword evidence="2" id="KW-1133">Transmembrane helix</keyword>
<evidence type="ECO:0000313" key="3">
    <source>
        <dbReference type="Proteomes" id="UP000504606"/>
    </source>
</evidence>
<dbReference type="Proteomes" id="UP000504606">
    <property type="component" value="Unplaced"/>
</dbReference>
<evidence type="ECO:0000313" key="4">
    <source>
        <dbReference type="RefSeq" id="XP_026271870.1"/>
    </source>
</evidence>
<feature type="region of interest" description="Disordered" evidence="1">
    <location>
        <begin position="85"/>
        <end position="152"/>
    </location>
</feature>
<evidence type="ECO:0000256" key="1">
    <source>
        <dbReference type="SAM" id="MobiDB-lite"/>
    </source>
</evidence>
<keyword evidence="2" id="KW-0472">Membrane</keyword>
<reference evidence="4" key="1">
    <citation type="submission" date="2025-08" db="UniProtKB">
        <authorList>
            <consortium name="RefSeq"/>
        </authorList>
    </citation>
    <scope>IDENTIFICATION</scope>
    <source>
        <tissue evidence="4">Whole organism</tissue>
    </source>
</reference>
<organism evidence="3 4">
    <name type="scientific">Frankliniella occidentalis</name>
    <name type="common">Western flower thrips</name>
    <name type="synonym">Euthrips occidentalis</name>
    <dbReference type="NCBI Taxonomy" id="133901"/>
    <lineage>
        <taxon>Eukaryota</taxon>
        <taxon>Metazoa</taxon>
        <taxon>Ecdysozoa</taxon>
        <taxon>Arthropoda</taxon>
        <taxon>Hexapoda</taxon>
        <taxon>Insecta</taxon>
        <taxon>Pterygota</taxon>
        <taxon>Neoptera</taxon>
        <taxon>Paraneoptera</taxon>
        <taxon>Thysanoptera</taxon>
        <taxon>Terebrantia</taxon>
        <taxon>Thripoidea</taxon>
        <taxon>Thripidae</taxon>
        <taxon>Frankliniella</taxon>
    </lineage>
</organism>
<protein>
    <submittedName>
        <fullName evidence="4">Uncharacterized protein LOC113202035</fullName>
    </submittedName>
</protein>
<gene>
    <name evidence="4" type="primary">LOC113202035</name>
</gene>
<proteinExistence type="predicted"/>
<dbReference type="RefSeq" id="XP_026271870.1">
    <property type="nucleotide sequence ID" value="XM_026416085.2"/>
</dbReference>
<dbReference type="OrthoDB" id="10669000at2759"/>
<dbReference type="GeneID" id="113202035"/>
<keyword evidence="2" id="KW-0812">Transmembrane</keyword>
<accession>A0A6J1RY54</accession>
<sequence length="563" mass="62736">MALTTSLTSVVGATTLISGCSPGGQEMAATTNPVPNFIIPTSILPFRHRFDDVLMSIQLPFVIGNIVAPVVALILVAGIAVYGASGDSPKGSGGPPRGSSSGNEGGSSGSGHSSNEEGCSSQGNGAGEQGSNVDQGDQGNPGDGGERTVYPNREELKRARDAWREYLQGGCTNHALARSLINREYEPLKPLPRDNCGVVDCTNAEHLECLRYWAEVKFFGIRTPRVRTLMAKIVAHRFRKGEDDDEVDAIDLSGWSAREKIAAERLFQETLIVLAGSYNEPLAKTYTGIPPEITDSPQALGPTEKYMVGGPTRQKKNKAGKLRTREPVEVCCRHRTEFLDAHYPWPGPGPGPRAMTADDQQRMGHCYVEDVGTYAYLAQNLDNVMRNDIEDFQKDKRTQDQALWNSYMLNSPRNDVSRLDYARRRLVDLIIQYAKTHELDDTPDVTMQEYRKKLFRIFYHILENEQSQWHSAAFFPGTWKLGMTVSFARIILLFRDGDISSLFGEFRVYSYIGMKNHNKDVQDSCKKIDEVFMEKQRELDAYQDLETVYGPVADSDNHMPSTW</sequence>
<keyword evidence="3" id="KW-1185">Reference proteome</keyword>
<dbReference type="KEGG" id="foc:113202035"/>
<feature type="transmembrane region" description="Helical" evidence="2">
    <location>
        <begin position="59"/>
        <end position="82"/>
    </location>
</feature>
<dbReference type="AlphaFoldDB" id="A0A6J1RY54"/>
<evidence type="ECO:0000256" key="2">
    <source>
        <dbReference type="SAM" id="Phobius"/>
    </source>
</evidence>
<name>A0A6J1RY54_FRAOC</name>
<feature type="compositionally biased region" description="Low complexity" evidence="1">
    <location>
        <begin position="110"/>
        <end position="121"/>
    </location>
</feature>